<dbReference type="PROSITE" id="PS51257">
    <property type="entry name" value="PROKAR_LIPOPROTEIN"/>
    <property type="match status" value="1"/>
</dbReference>
<feature type="chain" id="PRO_5017605960" evidence="1">
    <location>
        <begin position="23"/>
        <end position="283"/>
    </location>
</feature>
<dbReference type="OrthoDB" id="1329515at2"/>
<dbReference type="EMBL" id="QUNI01000009">
    <property type="protein sequence ID" value="REG96490.1"/>
    <property type="molecule type" value="Genomic_DNA"/>
</dbReference>
<organism evidence="2 3">
    <name type="scientific">Flavobacterium aquicola</name>
    <dbReference type="NCBI Taxonomy" id="1682742"/>
    <lineage>
        <taxon>Bacteria</taxon>
        <taxon>Pseudomonadati</taxon>
        <taxon>Bacteroidota</taxon>
        <taxon>Flavobacteriia</taxon>
        <taxon>Flavobacteriales</taxon>
        <taxon>Flavobacteriaceae</taxon>
        <taxon>Flavobacterium</taxon>
    </lineage>
</organism>
<dbReference type="Proteomes" id="UP000257136">
    <property type="component" value="Unassembled WGS sequence"/>
</dbReference>
<sequence length="283" mass="30994">MKKIKFIAVVLFTAIFASCSSGDDTNENTETPTATGSFDFVYNNETKKVNSWEAKKMDDYLQVKGLTSDGIVVNFVFNAYGNLYGATTFGASSHETSEIFTSNTFTFTLEELNTANKTVKVKFSGKMYIDGYDSESDFIIVSGSFNVPYTNATPDIPGLGTFAKFNGNDWHGMAFDSSTTWSTQITTLNVQNDGEYSLGIVFPKGDLKTGTFSFTGNDFSNGISLEKFDVETGEYVDYNVAGTITYTTVAGNYVEGTFSLTATHPDDDSQIVITEGKFKEMTK</sequence>
<evidence type="ECO:0000313" key="2">
    <source>
        <dbReference type="EMBL" id="REG96490.1"/>
    </source>
</evidence>
<comment type="caution">
    <text evidence="2">The sequence shown here is derived from an EMBL/GenBank/DDBJ whole genome shotgun (WGS) entry which is preliminary data.</text>
</comment>
<keyword evidence="3" id="KW-1185">Reference proteome</keyword>
<dbReference type="RefSeq" id="WP_115814085.1">
    <property type="nucleotide sequence ID" value="NZ_QUNI01000009.1"/>
</dbReference>
<name>A0A3E0EFR2_9FLAO</name>
<dbReference type="AlphaFoldDB" id="A0A3E0EFR2"/>
<proteinExistence type="predicted"/>
<protein>
    <submittedName>
        <fullName evidence="2">Uncharacterized protein</fullName>
    </submittedName>
</protein>
<feature type="signal peptide" evidence="1">
    <location>
        <begin position="1"/>
        <end position="22"/>
    </location>
</feature>
<gene>
    <name evidence="2" type="ORF">C8P67_109139</name>
</gene>
<evidence type="ECO:0000256" key="1">
    <source>
        <dbReference type="SAM" id="SignalP"/>
    </source>
</evidence>
<accession>A0A3E0EFR2</accession>
<reference evidence="2 3" key="1">
    <citation type="submission" date="2018-08" db="EMBL/GenBank/DDBJ databases">
        <title>Genomic Encyclopedia of Archaeal and Bacterial Type Strains, Phase II (KMG-II): from individual species to whole genera.</title>
        <authorList>
            <person name="Goeker M."/>
        </authorList>
    </citation>
    <scope>NUCLEOTIDE SEQUENCE [LARGE SCALE GENOMIC DNA]</scope>
    <source>
        <strain evidence="2 3">DSM 100880</strain>
    </source>
</reference>
<evidence type="ECO:0000313" key="3">
    <source>
        <dbReference type="Proteomes" id="UP000257136"/>
    </source>
</evidence>
<keyword evidence="1" id="KW-0732">Signal</keyword>